<feature type="transmembrane region" description="Helical" evidence="7">
    <location>
        <begin position="126"/>
        <end position="147"/>
    </location>
</feature>
<keyword evidence="7" id="KW-1133">Transmembrane helix</keyword>
<dbReference type="GO" id="GO:0004222">
    <property type="term" value="F:metalloendopeptidase activity"/>
    <property type="evidence" value="ECO:0007669"/>
    <property type="project" value="InterPro"/>
</dbReference>
<dbReference type="GO" id="GO:0006515">
    <property type="term" value="P:protein quality control for misfolded or incompletely synthesized proteins"/>
    <property type="evidence" value="ECO:0007669"/>
    <property type="project" value="TreeGrafter"/>
</dbReference>
<dbReference type="InterPro" id="IPR001915">
    <property type="entry name" value="Peptidase_M48"/>
</dbReference>
<dbReference type="PANTHER" id="PTHR22726">
    <property type="entry name" value="METALLOENDOPEPTIDASE OMA1"/>
    <property type="match status" value="1"/>
</dbReference>
<evidence type="ECO:0000256" key="4">
    <source>
        <dbReference type="ARBA" id="ARBA00022833"/>
    </source>
</evidence>
<evidence type="ECO:0000256" key="1">
    <source>
        <dbReference type="ARBA" id="ARBA00022670"/>
    </source>
</evidence>
<keyword evidence="1 6" id="KW-0645">Protease</keyword>
<evidence type="ECO:0000256" key="2">
    <source>
        <dbReference type="ARBA" id="ARBA00022723"/>
    </source>
</evidence>
<keyword evidence="5 6" id="KW-0482">Metalloprotease</keyword>
<dbReference type="InterPro" id="IPR051156">
    <property type="entry name" value="Mito/Outer_Membr_Metalloprot"/>
</dbReference>
<dbReference type="EMBL" id="BQMJ01000064">
    <property type="protein sequence ID" value="GJQ15082.1"/>
    <property type="molecule type" value="Genomic_DNA"/>
</dbReference>
<dbReference type="OrthoDB" id="7464992at2759"/>
<dbReference type="GO" id="GO:0046872">
    <property type="term" value="F:metal ion binding"/>
    <property type="evidence" value="ECO:0007669"/>
    <property type="project" value="UniProtKB-KW"/>
</dbReference>
<keyword evidence="7" id="KW-0812">Transmembrane</keyword>
<feature type="domain" description="Peptidase M48" evidence="8">
    <location>
        <begin position="197"/>
        <end position="368"/>
    </location>
</feature>
<dbReference type="PANTHER" id="PTHR22726:SF1">
    <property type="entry name" value="METALLOENDOPEPTIDASE OMA1, MITOCHONDRIAL"/>
    <property type="match status" value="1"/>
</dbReference>
<protein>
    <recommendedName>
        <fullName evidence="8">Peptidase M48 domain-containing protein</fullName>
    </recommendedName>
</protein>
<keyword evidence="7" id="KW-0472">Membrane</keyword>
<keyword evidence="10" id="KW-1185">Reference proteome</keyword>
<evidence type="ECO:0000256" key="3">
    <source>
        <dbReference type="ARBA" id="ARBA00022801"/>
    </source>
</evidence>
<reference evidence="9" key="1">
    <citation type="journal article" date="2022" name="Proc. Natl. Acad. Sci. U.S.A.">
        <title>Life cycle and functional genomics of the unicellular red alga Galdieria for elucidating algal and plant evolution and industrial use.</title>
        <authorList>
            <person name="Hirooka S."/>
            <person name="Itabashi T."/>
            <person name="Ichinose T.M."/>
            <person name="Onuma R."/>
            <person name="Fujiwara T."/>
            <person name="Yamashita S."/>
            <person name="Jong L.W."/>
            <person name="Tomita R."/>
            <person name="Iwane A.H."/>
            <person name="Miyagishima S.Y."/>
        </authorList>
    </citation>
    <scope>NUCLEOTIDE SEQUENCE</scope>
    <source>
        <strain evidence="9">NBRC 102759</strain>
    </source>
</reference>
<dbReference type="AlphaFoldDB" id="A0A9C7UTX4"/>
<gene>
    <name evidence="9" type="ORF">GpartN1_g6873.t1</name>
</gene>
<dbReference type="GO" id="GO:0034982">
    <property type="term" value="P:mitochondrial protein processing"/>
    <property type="evidence" value="ECO:0007669"/>
    <property type="project" value="TreeGrafter"/>
</dbReference>
<reference evidence="9" key="2">
    <citation type="submission" date="2022-01" db="EMBL/GenBank/DDBJ databases">
        <authorList>
            <person name="Hirooka S."/>
            <person name="Miyagishima S.Y."/>
        </authorList>
    </citation>
    <scope>NUCLEOTIDE SEQUENCE</scope>
    <source>
        <strain evidence="9">NBRC 102759</strain>
    </source>
</reference>
<proteinExistence type="inferred from homology"/>
<feature type="transmembrane region" description="Helical" evidence="7">
    <location>
        <begin position="279"/>
        <end position="303"/>
    </location>
</feature>
<comment type="caution">
    <text evidence="9">The sequence shown here is derived from an EMBL/GenBank/DDBJ whole genome shotgun (WGS) entry which is preliminary data.</text>
</comment>
<evidence type="ECO:0000256" key="7">
    <source>
        <dbReference type="SAM" id="Phobius"/>
    </source>
</evidence>
<evidence type="ECO:0000313" key="10">
    <source>
        <dbReference type="Proteomes" id="UP001061958"/>
    </source>
</evidence>
<sequence>MNRLLESCWKDIVSIRQSVVGKASKTKPSSHSNTFHGLWSRWHTDYLQLSKNSSSSLLLGSQRYSNSIYVSSSTVNCNHHIHSLYNVDKGLRKVANIPHRQYFLKPRQDEYIHFGGRRETFWDRWWSPRGLAVFGIIFGGCGVYYYIHLDYAPYTGRRRMIDLTRNQEVSLGTQQFRKVLSMEANHVVPSSHPLSLRILRIGQRLAKVADQKDFHWEFVVIDKPVANAFCLPGGKVVVYTGLLPITPTDDALASVLAHEIGHAVARHGAEKLAFMKVLFILQFIINIFVNTHALNSFMINILANLPFSRKLETEADYIGLHLMAKACYDPREAPHVFERLAKRNVHSPPEYLSTHPADKHRVERLQSWLPQVLPEYEEKCPLKPKKRKRLDDFSSWFGREGFA</sequence>
<comment type="cofactor">
    <cofactor evidence="6">
        <name>Zn(2+)</name>
        <dbReference type="ChEBI" id="CHEBI:29105"/>
    </cofactor>
    <text evidence="6">Binds 1 zinc ion per subunit.</text>
</comment>
<dbReference type="CDD" id="cd07331">
    <property type="entry name" value="M48C_Oma1_like"/>
    <property type="match status" value="1"/>
</dbReference>
<evidence type="ECO:0000256" key="5">
    <source>
        <dbReference type="ARBA" id="ARBA00023049"/>
    </source>
</evidence>
<evidence type="ECO:0000259" key="8">
    <source>
        <dbReference type="Pfam" id="PF01435"/>
    </source>
</evidence>
<accession>A0A9C7UTX4</accession>
<evidence type="ECO:0000313" key="9">
    <source>
        <dbReference type="EMBL" id="GJQ15082.1"/>
    </source>
</evidence>
<dbReference type="GO" id="GO:0005743">
    <property type="term" value="C:mitochondrial inner membrane"/>
    <property type="evidence" value="ECO:0007669"/>
    <property type="project" value="TreeGrafter"/>
</dbReference>
<keyword evidence="3 6" id="KW-0378">Hydrolase</keyword>
<dbReference type="Pfam" id="PF01435">
    <property type="entry name" value="Peptidase_M48"/>
    <property type="match status" value="1"/>
</dbReference>
<name>A0A9C7UTX4_9RHOD</name>
<keyword evidence="2" id="KW-0479">Metal-binding</keyword>
<keyword evidence="4 6" id="KW-0862">Zinc</keyword>
<evidence type="ECO:0000256" key="6">
    <source>
        <dbReference type="RuleBase" id="RU003983"/>
    </source>
</evidence>
<dbReference type="Proteomes" id="UP001061958">
    <property type="component" value="Unassembled WGS sequence"/>
</dbReference>
<organism evidence="9 10">
    <name type="scientific">Galdieria partita</name>
    <dbReference type="NCBI Taxonomy" id="83374"/>
    <lineage>
        <taxon>Eukaryota</taxon>
        <taxon>Rhodophyta</taxon>
        <taxon>Bangiophyceae</taxon>
        <taxon>Galdieriales</taxon>
        <taxon>Galdieriaceae</taxon>
        <taxon>Galdieria</taxon>
    </lineage>
</organism>
<dbReference type="Gene3D" id="3.30.2010.10">
    <property type="entry name" value="Metalloproteases ('zincins'), catalytic domain"/>
    <property type="match status" value="1"/>
</dbReference>
<comment type="similarity">
    <text evidence="6">Belongs to the peptidase M48 family.</text>
</comment>